<dbReference type="SUPFAM" id="SSF47781">
    <property type="entry name" value="RuvA domain 2-like"/>
    <property type="match status" value="2"/>
</dbReference>
<dbReference type="Pfam" id="PF17674">
    <property type="entry name" value="HHH_9"/>
    <property type="match status" value="1"/>
</dbReference>
<dbReference type="SMART" id="SM00316">
    <property type="entry name" value="S1"/>
    <property type="match status" value="1"/>
</dbReference>
<dbReference type="Pfam" id="PF00575">
    <property type="entry name" value="S1"/>
    <property type="match status" value="1"/>
</dbReference>
<dbReference type="Proteomes" id="UP000198784">
    <property type="component" value="Unassembled WGS sequence"/>
</dbReference>
<dbReference type="Gene3D" id="1.10.3500.10">
    <property type="entry name" value="Tex N-terminal region-like"/>
    <property type="match status" value="1"/>
</dbReference>
<dbReference type="InterPro" id="IPR041692">
    <property type="entry name" value="HHH_9"/>
</dbReference>
<feature type="compositionally biased region" description="Low complexity" evidence="1">
    <location>
        <begin position="767"/>
        <end position="776"/>
    </location>
</feature>
<gene>
    <name evidence="3" type="ORF">SAMN05216190_10493</name>
</gene>
<dbReference type="InterPro" id="IPR055179">
    <property type="entry name" value="Tex-like_central_region"/>
</dbReference>
<dbReference type="InterPro" id="IPR032639">
    <property type="entry name" value="Tex_YqgF"/>
</dbReference>
<dbReference type="InterPro" id="IPR044146">
    <property type="entry name" value="S1_Tex"/>
</dbReference>
<dbReference type="InterPro" id="IPR003029">
    <property type="entry name" value="S1_domain"/>
</dbReference>
<dbReference type="InterPro" id="IPR006641">
    <property type="entry name" value="YqgF/RNaseH-like_dom"/>
</dbReference>
<dbReference type="SMART" id="SM00732">
    <property type="entry name" value="YqgFc"/>
    <property type="match status" value="1"/>
</dbReference>
<dbReference type="InterPro" id="IPR023319">
    <property type="entry name" value="Tex-like_HTH_dom_sf"/>
</dbReference>
<dbReference type="Gene3D" id="1.10.10.650">
    <property type="entry name" value="RuvA domain 2-like"/>
    <property type="match status" value="1"/>
</dbReference>
<dbReference type="AlphaFoldDB" id="A0A1I5M5H0"/>
<protein>
    <recommendedName>
        <fullName evidence="2">S1 motif domain-containing protein</fullName>
    </recommendedName>
</protein>
<dbReference type="PROSITE" id="PS50126">
    <property type="entry name" value="S1"/>
    <property type="match status" value="1"/>
</dbReference>
<keyword evidence="4" id="KW-1185">Reference proteome</keyword>
<reference evidence="4" key="1">
    <citation type="submission" date="2016-10" db="EMBL/GenBank/DDBJ databases">
        <authorList>
            <person name="Varghese N."/>
            <person name="Submissions S."/>
        </authorList>
    </citation>
    <scope>NUCLEOTIDE SEQUENCE [LARGE SCALE GENOMIC DNA]</scope>
    <source>
        <strain evidence="4">DSM 17834</strain>
    </source>
</reference>
<dbReference type="STRING" id="289003.SAMN05216190_10493"/>
<dbReference type="InterPro" id="IPR037027">
    <property type="entry name" value="YqgF/RNaseH-like_dom_sf"/>
</dbReference>
<dbReference type="Pfam" id="PF09371">
    <property type="entry name" value="Tex_N"/>
    <property type="match status" value="1"/>
</dbReference>
<dbReference type="GO" id="GO:0006412">
    <property type="term" value="P:translation"/>
    <property type="evidence" value="ECO:0007669"/>
    <property type="project" value="TreeGrafter"/>
</dbReference>
<dbReference type="GO" id="GO:0005829">
    <property type="term" value="C:cytosol"/>
    <property type="evidence" value="ECO:0007669"/>
    <property type="project" value="TreeGrafter"/>
</dbReference>
<dbReference type="Pfam" id="PF16921">
    <property type="entry name" value="Tex_YqgF"/>
    <property type="match status" value="1"/>
</dbReference>
<evidence type="ECO:0000259" key="2">
    <source>
        <dbReference type="PROSITE" id="PS50126"/>
    </source>
</evidence>
<evidence type="ECO:0000256" key="1">
    <source>
        <dbReference type="SAM" id="MobiDB-lite"/>
    </source>
</evidence>
<dbReference type="PANTHER" id="PTHR10724:SF10">
    <property type="entry name" value="S1 RNA-BINDING DOMAIN-CONTAINING PROTEIN 1"/>
    <property type="match status" value="1"/>
</dbReference>
<dbReference type="GO" id="GO:0003729">
    <property type="term" value="F:mRNA binding"/>
    <property type="evidence" value="ECO:0007669"/>
    <property type="project" value="UniProtKB-ARBA"/>
</dbReference>
<dbReference type="Gene3D" id="2.40.50.140">
    <property type="entry name" value="Nucleic acid-binding proteins"/>
    <property type="match status" value="1"/>
</dbReference>
<dbReference type="FunFam" id="3.30.420.140:FF:000001">
    <property type="entry name" value="RNA-binding transcriptional accessory protein"/>
    <property type="match status" value="1"/>
</dbReference>
<dbReference type="InterPro" id="IPR012340">
    <property type="entry name" value="NA-bd_OB-fold"/>
</dbReference>
<dbReference type="InterPro" id="IPR010994">
    <property type="entry name" value="RuvA_2-like"/>
</dbReference>
<dbReference type="FunFam" id="1.10.10.650:FF:000001">
    <property type="entry name" value="S1 RNA-binding domain 1"/>
    <property type="match status" value="1"/>
</dbReference>
<proteinExistence type="predicted"/>
<feature type="region of interest" description="Disordered" evidence="1">
    <location>
        <begin position="747"/>
        <end position="806"/>
    </location>
</feature>
<dbReference type="InterPro" id="IPR023323">
    <property type="entry name" value="Tex-like_dom_sf"/>
</dbReference>
<dbReference type="InterPro" id="IPR012337">
    <property type="entry name" value="RNaseH-like_sf"/>
</dbReference>
<dbReference type="Pfam" id="PF22706">
    <property type="entry name" value="Tex_central_region"/>
    <property type="match status" value="1"/>
</dbReference>
<dbReference type="GO" id="GO:0003735">
    <property type="term" value="F:structural constituent of ribosome"/>
    <property type="evidence" value="ECO:0007669"/>
    <property type="project" value="TreeGrafter"/>
</dbReference>
<accession>A0A1I5M5H0</accession>
<dbReference type="FunFam" id="2.40.50.140:FF:000051">
    <property type="entry name" value="RNA-binding transcriptional accessory protein"/>
    <property type="match status" value="1"/>
</dbReference>
<dbReference type="CDD" id="cd05685">
    <property type="entry name" value="S1_Tex"/>
    <property type="match status" value="1"/>
</dbReference>
<dbReference type="InterPro" id="IPR018974">
    <property type="entry name" value="Tex-like_N"/>
</dbReference>
<dbReference type="EMBL" id="FOWX01000004">
    <property type="protein sequence ID" value="SFP04567.1"/>
    <property type="molecule type" value="Genomic_DNA"/>
</dbReference>
<evidence type="ECO:0000313" key="4">
    <source>
        <dbReference type="Proteomes" id="UP000198784"/>
    </source>
</evidence>
<sequence>MAAHGYNAALYRLARSLRGRFFVSVWVAFHMLSINNRIAEELGVRPQQVAAAVALLDEGSTVPFIARYRKEVTGSLDDTQLRNLEERLRYLRELDDRRASILASIEEQGKLTPELSREINLAETKTRLEDLYLPYKQKRRTKGQIALEAGLGELADALFGDPTLNPESEAARFVDAEKGYADVKAVLEGAKYILMERFAEDATLLANLRGFLKDNATLSARLIAGKEQEGAKFRDYFEHDEKLKSAPSHRALAIFRGRNEGFLSASLKVGEELPGTLHPCEGMIAERFGISNQGRAADKWLGEVVRWTWKVKLYTHLETDLLGELREGAEDEAISVFARNMHDLLLAAPAGPRATLGFDPGLRTGCKIAVVDATGKLLDTATVYPHAPRNDWDGTLNTLAKLCARHGVDLIAIGNGTASRESDKLAAELIKKHPALKLTKVMVSEAGASVYSASELAAKEFPDLDVSIRGAVSIARRLQDPLAELVKIDPKSIGVGQYQHDVSQLKLARSLDAVVEDCVNAVGVDVNTASAALLARISGLNATLAQNIVAHRDAHGAFRTRDALKKVSRLGEKTFEQAAGFLRVMNGDNPLDASAVHPETYPLVQRIAADTGRDIRSLVGDATFIKRLDPKQFTDESFGLVTVGDILQELEKPGRDPRPEFKTAEFQDGVETLKDLEPGMILEGVVTNVTNFGAFVDIGVHQDGLVHISALSEKFIKDPHEAVKAGDVVKVKVMEVDIARNRIALSMRMSDTPGEKIEGPRGGPSRGAGAPRGNAPRNERHSPQDKPAPANAAMASLFANAKQLRK</sequence>
<dbReference type="GO" id="GO:0006139">
    <property type="term" value="P:nucleobase-containing compound metabolic process"/>
    <property type="evidence" value="ECO:0007669"/>
    <property type="project" value="InterPro"/>
</dbReference>
<organism evidence="3 4">
    <name type="scientific">Pseudomonas borbori</name>
    <dbReference type="NCBI Taxonomy" id="289003"/>
    <lineage>
        <taxon>Bacteria</taxon>
        <taxon>Pseudomonadati</taxon>
        <taxon>Pseudomonadota</taxon>
        <taxon>Gammaproteobacteria</taxon>
        <taxon>Pseudomonadales</taxon>
        <taxon>Pseudomonadaceae</taxon>
        <taxon>Pseudomonas</taxon>
    </lineage>
</organism>
<name>A0A1I5M5H0_9PSED</name>
<dbReference type="SUPFAM" id="SSF53098">
    <property type="entry name" value="Ribonuclease H-like"/>
    <property type="match status" value="1"/>
</dbReference>
<dbReference type="InterPro" id="IPR050437">
    <property type="entry name" value="Ribos_protein_bS1-like"/>
</dbReference>
<dbReference type="PANTHER" id="PTHR10724">
    <property type="entry name" value="30S RIBOSOMAL PROTEIN S1"/>
    <property type="match status" value="1"/>
</dbReference>
<dbReference type="Gene3D" id="3.30.420.140">
    <property type="entry name" value="YqgF/RNase H-like domain"/>
    <property type="match status" value="1"/>
</dbReference>
<evidence type="ECO:0000313" key="3">
    <source>
        <dbReference type="EMBL" id="SFP04567.1"/>
    </source>
</evidence>
<dbReference type="Pfam" id="PF12836">
    <property type="entry name" value="HHH_3"/>
    <property type="match status" value="1"/>
</dbReference>
<feature type="compositionally biased region" description="Low complexity" evidence="1">
    <location>
        <begin position="787"/>
        <end position="806"/>
    </location>
</feature>
<dbReference type="FunFam" id="1.10.150.310:FF:000001">
    <property type="entry name" value="RNA-binding transcriptional accessory protein"/>
    <property type="match status" value="1"/>
</dbReference>
<dbReference type="SUPFAM" id="SSF50249">
    <property type="entry name" value="Nucleic acid-binding proteins"/>
    <property type="match status" value="1"/>
</dbReference>
<feature type="domain" description="S1 motif" evidence="2">
    <location>
        <begin position="679"/>
        <end position="748"/>
    </location>
</feature>
<dbReference type="Gene3D" id="1.10.150.310">
    <property type="entry name" value="Tex RuvX-like domain-like"/>
    <property type="match status" value="1"/>
</dbReference>
<dbReference type="SUPFAM" id="SSF158832">
    <property type="entry name" value="Tex N-terminal region-like"/>
    <property type="match status" value="1"/>
</dbReference>